<protein>
    <submittedName>
        <fullName evidence="1">Uncharacterized protein</fullName>
    </submittedName>
</protein>
<evidence type="ECO:0000313" key="2">
    <source>
        <dbReference type="Proteomes" id="UP000077363"/>
    </source>
</evidence>
<dbReference type="OrthoDB" id="69209at2"/>
<dbReference type="PATRIC" id="fig|1182568.3.peg.1346"/>
<organism evidence="1 2">
    <name type="scientific">Deinococcus puniceus</name>
    <dbReference type="NCBI Taxonomy" id="1182568"/>
    <lineage>
        <taxon>Bacteria</taxon>
        <taxon>Thermotogati</taxon>
        <taxon>Deinococcota</taxon>
        <taxon>Deinococci</taxon>
        <taxon>Deinococcales</taxon>
        <taxon>Deinococcaceae</taxon>
        <taxon>Deinococcus</taxon>
    </lineage>
</organism>
<reference evidence="1 2" key="1">
    <citation type="submission" date="2015-01" db="EMBL/GenBank/DDBJ databases">
        <title>Deinococcus puniceus/DY1/ whole genome sequencing.</title>
        <authorList>
            <person name="Kim M.K."/>
            <person name="Srinivasan S."/>
            <person name="Lee J.-J."/>
        </authorList>
    </citation>
    <scope>NUCLEOTIDE SEQUENCE [LARGE SCALE GENOMIC DNA]</scope>
    <source>
        <strain evidence="1 2">DY1</strain>
    </source>
</reference>
<evidence type="ECO:0000313" key="1">
    <source>
        <dbReference type="EMBL" id="ANE43470.1"/>
    </source>
</evidence>
<dbReference type="InterPro" id="IPR015943">
    <property type="entry name" value="WD40/YVTN_repeat-like_dom_sf"/>
</dbReference>
<dbReference type="KEGG" id="dpu:SU48_06480"/>
<accession>A0A172T8X8</accession>
<name>A0A172T8X8_9DEIO</name>
<dbReference type="AlphaFoldDB" id="A0A172T8X8"/>
<sequence length="243" mass="25925">MPQAQASAQGITFRALPGALTATRAGRFLWRKTGPLAHPTRLELLANPGKLLLLSEENSFIGSQIILSAYALQTGKLLWQTPILENYANASAGMRGSAGQTLVLSAVSGEPMTGKVQGIALETGNVRWTARQDLVGYTDIEALVIDLGTGAQPMNSAGLLPLNRITLATGKMASFTVKLPNRPNCGPMNYQGSIPSLTFAHKFLYALRQDSCGPFIARVDWHGGAAQTPLLYPDRRNAAPAVK</sequence>
<dbReference type="RefSeq" id="WP_064014536.1">
    <property type="nucleotide sequence ID" value="NZ_CP011387.1"/>
</dbReference>
<dbReference type="Proteomes" id="UP000077363">
    <property type="component" value="Chromosome"/>
</dbReference>
<keyword evidence="2" id="KW-1185">Reference proteome</keyword>
<gene>
    <name evidence="1" type="ORF">SU48_06480</name>
</gene>
<proteinExistence type="predicted"/>
<dbReference type="InterPro" id="IPR011047">
    <property type="entry name" value="Quinoprotein_ADH-like_sf"/>
</dbReference>
<dbReference type="EMBL" id="CP011387">
    <property type="protein sequence ID" value="ANE43470.1"/>
    <property type="molecule type" value="Genomic_DNA"/>
</dbReference>
<dbReference type="SUPFAM" id="SSF50998">
    <property type="entry name" value="Quinoprotein alcohol dehydrogenase-like"/>
    <property type="match status" value="1"/>
</dbReference>
<dbReference type="Gene3D" id="2.130.10.10">
    <property type="entry name" value="YVTN repeat-like/Quinoprotein amine dehydrogenase"/>
    <property type="match status" value="1"/>
</dbReference>